<protein>
    <submittedName>
        <fullName evidence="2">Uncharacterized protein</fullName>
    </submittedName>
</protein>
<sequence length="43" mass="5334">MKQRGGKWSLKYKRSINCKRPRGFSQRQHCKYGRKRSSRRKHK</sequence>
<feature type="region of interest" description="Disordered" evidence="1">
    <location>
        <begin position="1"/>
        <end position="43"/>
    </location>
</feature>
<dbReference type="EMBL" id="MN739489">
    <property type="protein sequence ID" value="QHT07939.1"/>
    <property type="molecule type" value="Genomic_DNA"/>
</dbReference>
<proteinExistence type="predicted"/>
<reference evidence="2" key="1">
    <citation type="journal article" date="2020" name="Nature">
        <title>Giant virus diversity and host interactions through global metagenomics.</title>
        <authorList>
            <person name="Schulz F."/>
            <person name="Roux S."/>
            <person name="Paez-Espino D."/>
            <person name="Jungbluth S."/>
            <person name="Walsh D.A."/>
            <person name="Denef V.J."/>
            <person name="McMahon K.D."/>
            <person name="Konstantinidis K.T."/>
            <person name="Eloe-Fadrosh E.A."/>
            <person name="Kyrpides N.C."/>
            <person name="Woyke T."/>
        </authorList>
    </citation>
    <scope>NUCLEOTIDE SEQUENCE</scope>
    <source>
        <strain evidence="2">GVMAG-M-3300022752-39</strain>
    </source>
</reference>
<dbReference type="AlphaFoldDB" id="A0A6C0CW55"/>
<accession>A0A6C0CW55</accession>
<evidence type="ECO:0000256" key="1">
    <source>
        <dbReference type="SAM" id="MobiDB-lite"/>
    </source>
</evidence>
<evidence type="ECO:0000313" key="2">
    <source>
        <dbReference type="EMBL" id="QHT07939.1"/>
    </source>
</evidence>
<name>A0A6C0CW55_9ZZZZ</name>
<organism evidence="2">
    <name type="scientific">viral metagenome</name>
    <dbReference type="NCBI Taxonomy" id="1070528"/>
    <lineage>
        <taxon>unclassified sequences</taxon>
        <taxon>metagenomes</taxon>
        <taxon>organismal metagenomes</taxon>
    </lineage>
</organism>